<feature type="compositionally biased region" description="Gly residues" evidence="1">
    <location>
        <begin position="21"/>
        <end position="34"/>
    </location>
</feature>
<accession>A0A3N4Z8C5</accession>
<proteinExistence type="predicted"/>
<dbReference type="Proteomes" id="UP000280501">
    <property type="component" value="Unassembled WGS sequence"/>
</dbReference>
<evidence type="ECO:0000313" key="3">
    <source>
        <dbReference type="Proteomes" id="UP000280501"/>
    </source>
</evidence>
<sequence length="58" mass="5122">MPWLDANGLLPGRGPRPPGFGAAGPGFGAAGPGFGAGAPGAGADFAAGASLTGGASAA</sequence>
<protein>
    <submittedName>
        <fullName evidence="2">Uncharacterized protein</fullName>
    </submittedName>
</protein>
<comment type="caution">
    <text evidence="2">The sequence shown here is derived from an EMBL/GenBank/DDBJ whole genome shotgun (WGS) entry which is preliminary data.</text>
</comment>
<evidence type="ECO:0000256" key="1">
    <source>
        <dbReference type="SAM" id="MobiDB-lite"/>
    </source>
</evidence>
<feature type="region of interest" description="Disordered" evidence="1">
    <location>
        <begin position="1"/>
        <end position="34"/>
    </location>
</feature>
<reference evidence="2 3" key="1">
    <citation type="submission" date="2018-11" db="EMBL/GenBank/DDBJ databases">
        <title>Sequencing the genomes of 1000 actinobacteria strains.</title>
        <authorList>
            <person name="Klenk H.-P."/>
        </authorList>
    </citation>
    <scope>NUCLEOTIDE SEQUENCE [LARGE SCALE GENOMIC DNA]</scope>
    <source>
        <strain evidence="2 3">DSM 15700</strain>
    </source>
</reference>
<organism evidence="2 3">
    <name type="scientific">Myceligenerans xiligouense</name>
    <dbReference type="NCBI Taxonomy" id="253184"/>
    <lineage>
        <taxon>Bacteria</taxon>
        <taxon>Bacillati</taxon>
        <taxon>Actinomycetota</taxon>
        <taxon>Actinomycetes</taxon>
        <taxon>Micrococcales</taxon>
        <taxon>Promicromonosporaceae</taxon>
        <taxon>Myceligenerans</taxon>
    </lineage>
</organism>
<dbReference type="EMBL" id="RKQZ01000001">
    <property type="protein sequence ID" value="RPF22118.1"/>
    <property type="molecule type" value="Genomic_DNA"/>
</dbReference>
<gene>
    <name evidence="2" type="ORF">EDD34_2764</name>
</gene>
<name>A0A3N4Z8C5_9MICO</name>
<keyword evidence="3" id="KW-1185">Reference proteome</keyword>
<evidence type="ECO:0000313" key="2">
    <source>
        <dbReference type="EMBL" id="RPF22118.1"/>
    </source>
</evidence>
<dbReference type="AlphaFoldDB" id="A0A3N4Z8C5"/>